<comment type="caution">
    <text evidence="3">The sequence shown here is derived from an EMBL/GenBank/DDBJ whole genome shotgun (WGS) entry which is preliminary data.</text>
</comment>
<dbReference type="Gene3D" id="2.40.128.630">
    <property type="match status" value="1"/>
</dbReference>
<dbReference type="InterPro" id="IPR002372">
    <property type="entry name" value="PQQ_rpt_dom"/>
</dbReference>
<dbReference type="InterPro" id="IPR018391">
    <property type="entry name" value="PQQ_b-propeller_rpt"/>
</dbReference>
<evidence type="ECO:0000259" key="2">
    <source>
        <dbReference type="Pfam" id="PF13360"/>
    </source>
</evidence>
<dbReference type="Proteomes" id="UP000216308">
    <property type="component" value="Unassembled WGS sequence"/>
</dbReference>
<dbReference type="EMBL" id="NHPJ01000079">
    <property type="protein sequence ID" value="OYR56780.1"/>
    <property type="molecule type" value="Genomic_DNA"/>
</dbReference>
<dbReference type="InterPro" id="IPR011047">
    <property type="entry name" value="Quinoprotein_ADH-like_sf"/>
</dbReference>
<evidence type="ECO:0000313" key="3">
    <source>
        <dbReference type="EMBL" id="OYR56780.1"/>
    </source>
</evidence>
<dbReference type="RefSeq" id="WP_094531653.1">
    <property type="nucleotide sequence ID" value="NZ_NHPJ01000079.1"/>
</dbReference>
<dbReference type="InterPro" id="IPR015943">
    <property type="entry name" value="WD40/YVTN_repeat-like_dom_sf"/>
</dbReference>
<dbReference type="AlphaFoldDB" id="A0A256IJS2"/>
<proteinExistence type="predicted"/>
<evidence type="ECO:0000313" key="4">
    <source>
        <dbReference type="Proteomes" id="UP000216308"/>
    </source>
</evidence>
<evidence type="ECO:0000256" key="1">
    <source>
        <dbReference type="SAM" id="MobiDB-lite"/>
    </source>
</evidence>
<feature type="compositionally biased region" description="Polar residues" evidence="1">
    <location>
        <begin position="39"/>
        <end position="51"/>
    </location>
</feature>
<feature type="domain" description="Pyrrolo-quinoline quinone repeat" evidence="2">
    <location>
        <begin position="60"/>
        <end position="188"/>
    </location>
</feature>
<keyword evidence="4" id="KW-1185">Reference proteome</keyword>
<sequence length="402" mass="42815">MNRRTFLSTGIVGASTLSGCLSRVPLVDPDTPLPETPTGAWTQHGANGANTSAPNVAVPSQGNLAWTSEAFTRWQPAVSDGTVYTTNFDPSHDGSAIAFDARDGTERWRTTLDASGENATVVVDDRCIVAYDAELVALDPHTGEQLWTRPTNGFEQLVADEATGTVLVASDIGIEAFRAADGAKRWETYTVIRLPCAPAVDDGRVFAVGDVDGSPSLVAFALEDGSERWRSKLTATPESAAPVVTREGVFVSDDRTLVVHDGETGDRIRELRSFGADDVTPRTVAVDDGTVFVTSSEGAVAIDGETGVERWHRETPVYEPGLCVGTDTVVFPVGSPEFAPGKKTISVFDRESGEMRWHYAFDPGFHHHVTSPPVLVDGAVFFTATHTDGLGALGDVPPRDGS</sequence>
<organism evidence="3 4">
    <name type="scientific">Halorubrum halodurans</name>
    <dbReference type="NCBI Taxonomy" id="1383851"/>
    <lineage>
        <taxon>Archaea</taxon>
        <taxon>Methanobacteriati</taxon>
        <taxon>Methanobacteriota</taxon>
        <taxon>Stenosarchaea group</taxon>
        <taxon>Halobacteria</taxon>
        <taxon>Halobacteriales</taxon>
        <taxon>Haloferacaceae</taxon>
        <taxon>Halorubrum</taxon>
    </lineage>
</organism>
<dbReference type="PANTHER" id="PTHR34512:SF30">
    <property type="entry name" value="OUTER MEMBRANE PROTEIN ASSEMBLY FACTOR BAMB"/>
    <property type="match status" value="1"/>
</dbReference>
<dbReference type="PROSITE" id="PS51257">
    <property type="entry name" value="PROKAR_LIPOPROTEIN"/>
    <property type="match status" value="1"/>
</dbReference>
<dbReference type="PANTHER" id="PTHR34512">
    <property type="entry name" value="CELL SURFACE PROTEIN"/>
    <property type="match status" value="1"/>
</dbReference>
<dbReference type="Pfam" id="PF13360">
    <property type="entry name" value="PQQ_2"/>
    <property type="match status" value="1"/>
</dbReference>
<feature type="region of interest" description="Disordered" evidence="1">
    <location>
        <begin position="28"/>
        <end position="51"/>
    </location>
</feature>
<dbReference type="OrthoDB" id="8638at2157"/>
<dbReference type="Gene3D" id="2.130.10.10">
    <property type="entry name" value="YVTN repeat-like/Quinoprotein amine dehydrogenase"/>
    <property type="match status" value="1"/>
</dbReference>
<dbReference type="SUPFAM" id="SSF50998">
    <property type="entry name" value="Quinoprotein alcohol dehydrogenase-like"/>
    <property type="match status" value="1"/>
</dbReference>
<protein>
    <submittedName>
        <fullName evidence="3">Pyrrolo-quinoline quinone</fullName>
    </submittedName>
</protein>
<dbReference type="SMART" id="SM00564">
    <property type="entry name" value="PQQ"/>
    <property type="match status" value="7"/>
</dbReference>
<name>A0A256IJS2_9EURY</name>
<gene>
    <name evidence="3" type="ORF">DJ70_07700</name>
</gene>
<reference evidence="3 4" key="1">
    <citation type="journal article" date="2014" name="Front. Microbiol.">
        <title>Population and genomic analysis of the genus Halorubrum.</title>
        <authorList>
            <person name="Fullmer M.S."/>
            <person name="Soucy S.M."/>
            <person name="Swithers K.S."/>
            <person name="Makkay A.M."/>
            <person name="Wheeler R."/>
            <person name="Ventosa A."/>
            <person name="Gogarten J.P."/>
            <person name="Papke R.T."/>
        </authorList>
    </citation>
    <scope>NUCLEOTIDE SEQUENCE [LARGE SCALE GENOMIC DNA]</scope>
    <source>
        <strain evidence="3 4">Cb34</strain>
    </source>
</reference>
<accession>A0A256IJS2</accession>